<dbReference type="OrthoDB" id="195113at2"/>
<dbReference type="PANTHER" id="PTHR38011">
    <property type="entry name" value="DIHYDROFOLATE REDUCTASE FAMILY PROTEIN (AFU_ORTHOLOGUE AFUA_8G06820)"/>
    <property type="match status" value="1"/>
</dbReference>
<dbReference type="InterPro" id="IPR024072">
    <property type="entry name" value="DHFR-like_dom_sf"/>
</dbReference>
<protein>
    <submittedName>
        <fullName evidence="2">Dihydrofolate reductase</fullName>
    </submittedName>
</protein>
<dbReference type="GO" id="GO:0009231">
    <property type="term" value="P:riboflavin biosynthetic process"/>
    <property type="evidence" value="ECO:0007669"/>
    <property type="project" value="InterPro"/>
</dbReference>
<evidence type="ECO:0000313" key="2">
    <source>
        <dbReference type="EMBL" id="RTE53864.1"/>
    </source>
</evidence>
<dbReference type="Pfam" id="PF01872">
    <property type="entry name" value="RibD_C"/>
    <property type="match status" value="1"/>
</dbReference>
<dbReference type="Proteomes" id="UP000267585">
    <property type="component" value="Unassembled WGS sequence"/>
</dbReference>
<organism evidence="2 3">
    <name type="scientific">Arenibacter aquaticus</name>
    <dbReference type="NCBI Taxonomy" id="2489054"/>
    <lineage>
        <taxon>Bacteria</taxon>
        <taxon>Pseudomonadati</taxon>
        <taxon>Bacteroidota</taxon>
        <taxon>Flavobacteriia</taxon>
        <taxon>Flavobacteriales</taxon>
        <taxon>Flavobacteriaceae</taxon>
        <taxon>Arenibacter</taxon>
    </lineage>
</organism>
<accession>A0A430K4M8</accession>
<gene>
    <name evidence="2" type="ORF">EHW67_07980</name>
</gene>
<proteinExistence type="predicted"/>
<reference evidence="2 3" key="1">
    <citation type="submission" date="2018-11" db="EMBL/GenBank/DDBJ databases">
        <title>Arenibacter aquaticus sp.nov., a marine bacterium isolated from surface seawater in the South China Sea.</title>
        <authorList>
            <person name="Guo J."/>
            <person name="Sun J."/>
        </authorList>
    </citation>
    <scope>NUCLEOTIDE SEQUENCE [LARGE SCALE GENOMIC DNA]</scope>
    <source>
        <strain evidence="2 3">GUO666</strain>
    </source>
</reference>
<dbReference type="GO" id="GO:0008703">
    <property type="term" value="F:5-amino-6-(5-phosphoribosylamino)uracil reductase activity"/>
    <property type="evidence" value="ECO:0007669"/>
    <property type="project" value="InterPro"/>
</dbReference>
<evidence type="ECO:0000313" key="3">
    <source>
        <dbReference type="Proteomes" id="UP000267585"/>
    </source>
</evidence>
<feature type="domain" description="Bacterial bifunctional deaminase-reductase C-terminal" evidence="1">
    <location>
        <begin position="8"/>
        <end position="166"/>
    </location>
</feature>
<dbReference type="PANTHER" id="PTHR38011:SF11">
    <property type="entry name" value="2,5-DIAMINO-6-RIBOSYLAMINO-4(3H)-PYRIMIDINONE 5'-PHOSPHATE REDUCTASE"/>
    <property type="match status" value="1"/>
</dbReference>
<dbReference type="InterPro" id="IPR002734">
    <property type="entry name" value="RibDG_C"/>
</dbReference>
<dbReference type="InterPro" id="IPR050765">
    <property type="entry name" value="Riboflavin_Biosynth_HTPR"/>
</dbReference>
<dbReference type="EMBL" id="RQPJ01000003">
    <property type="protein sequence ID" value="RTE53864.1"/>
    <property type="molecule type" value="Genomic_DNA"/>
</dbReference>
<dbReference type="RefSeq" id="WP_126161852.1">
    <property type="nucleotide sequence ID" value="NZ_RQPJ01000003.1"/>
</dbReference>
<keyword evidence="3" id="KW-1185">Reference proteome</keyword>
<evidence type="ECO:0000259" key="1">
    <source>
        <dbReference type="Pfam" id="PF01872"/>
    </source>
</evidence>
<comment type="caution">
    <text evidence="2">The sequence shown here is derived from an EMBL/GenBank/DDBJ whole genome shotgun (WGS) entry which is preliminary data.</text>
</comment>
<dbReference type="Gene3D" id="3.40.430.10">
    <property type="entry name" value="Dihydrofolate Reductase, subunit A"/>
    <property type="match status" value="1"/>
</dbReference>
<dbReference type="SUPFAM" id="SSF53597">
    <property type="entry name" value="Dihydrofolate reductase-like"/>
    <property type="match status" value="1"/>
</dbReference>
<name>A0A430K4M8_9FLAO</name>
<dbReference type="AlphaFoldDB" id="A0A430K4M8"/>
<sequence>MEKRNSVFIACSLDGYIADQNGGLDWLYSVPNPDREDMGYSAFMEQIDALVMGRNTFEKVCSFDCDWPYKQPVFVLSSTLGAIPEKYQNRAEVVNGSLREILEMIHHKGLKRLYIDGGKTIQGFLKEDLIEEMIITVFPIVLGGGSPLFSELHNNVDFKLKGSKVFLGQLVQNHYQRVR</sequence>